<geneLocation type="plasmid" evidence="2">
    <name>pcc1</name>
</geneLocation>
<name>A0A291BAR3_9GAMM</name>
<dbReference type="Proteomes" id="UP000218160">
    <property type="component" value="Plasmid pCC1"/>
</dbReference>
<reference evidence="2" key="1">
    <citation type="submission" date="2017-04" db="EMBL/GenBank/DDBJ databases">
        <title>Genome evolution of the luminous symbionts of deep sea anglerfish.</title>
        <authorList>
            <person name="Hendry T.A."/>
        </authorList>
    </citation>
    <scope>NUCLEOTIDE SEQUENCE [LARGE SCALE GENOMIC DNA]</scope>
    <source>
        <plasmid evidence="2">pcc1</plasmid>
    </source>
</reference>
<dbReference type="EMBL" id="CP020661">
    <property type="protein sequence ID" value="ATF10096.1"/>
    <property type="molecule type" value="Genomic_DNA"/>
</dbReference>
<keyword evidence="1" id="KW-0614">Plasmid</keyword>
<accession>A0A291BAR3</accession>
<evidence type="ECO:0000313" key="1">
    <source>
        <dbReference type="EMBL" id="ATF10096.1"/>
    </source>
</evidence>
<dbReference type="AlphaFoldDB" id="A0A291BAR3"/>
<sequence length="42" mass="4809">MKMRSQSMVRSNMQVIGLTQYGNGVIMSAIMDQAIRRKNCLF</sequence>
<keyword evidence="2" id="KW-1185">Reference proteome</keyword>
<proteinExistence type="predicted"/>
<organism evidence="1 2">
    <name type="scientific">Candidatus Enterovibrio altilux</name>
    <dbReference type="NCBI Taxonomy" id="1927128"/>
    <lineage>
        <taxon>Bacteria</taxon>
        <taxon>Pseudomonadati</taxon>
        <taxon>Pseudomonadota</taxon>
        <taxon>Gammaproteobacteria</taxon>
        <taxon>Vibrionales</taxon>
        <taxon>Vibrionaceae</taxon>
        <taxon>Enterovibrio</taxon>
    </lineage>
</organism>
<evidence type="ECO:0000313" key="2">
    <source>
        <dbReference type="Proteomes" id="UP000218160"/>
    </source>
</evidence>
<dbReference type="KEGG" id="elux:BTN50_1660"/>
<protein>
    <submittedName>
        <fullName evidence="1">Uncharacterized protein</fullName>
    </submittedName>
</protein>
<gene>
    <name evidence="1" type="ORF">BTN50_1660</name>
</gene>